<evidence type="ECO:0000313" key="3">
    <source>
        <dbReference type="Proteomes" id="UP001497512"/>
    </source>
</evidence>
<keyword evidence="3" id="KW-1185">Reference proteome</keyword>
<name>A0ABP0T7C3_9BRYO</name>
<reference evidence="2" key="1">
    <citation type="submission" date="2024-02" db="EMBL/GenBank/DDBJ databases">
        <authorList>
            <consortium name="ELIXIR-Norway"/>
            <consortium name="Elixir Norway"/>
        </authorList>
    </citation>
    <scope>NUCLEOTIDE SEQUENCE</scope>
</reference>
<feature type="region of interest" description="Disordered" evidence="1">
    <location>
        <begin position="104"/>
        <end position="124"/>
    </location>
</feature>
<dbReference type="EMBL" id="CAXANX010000018">
    <property type="protein sequence ID" value="CAK9188732.1"/>
    <property type="molecule type" value="Genomic_DNA"/>
</dbReference>
<protein>
    <submittedName>
        <fullName evidence="2">Uncharacterized protein</fullName>
    </submittedName>
</protein>
<evidence type="ECO:0000313" key="2">
    <source>
        <dbReference type="EMBL" id="CAK9188732.1"/>
    </source>
</evidence>
<dbReference type="Proteomes" id="UP001497512">
    <property type="component" value="Unassembled WGS sequence"/>
</dbReference>
<sequence length="124" mass="13703">MIPGMTIQIISDSGHMRALPLLLRPSFNLQSTIRTSNDIPVSNTAGDDTDNLYSCLSNEYAFARVHSNRCIFGTIVPMRVCRTCQHSGHDENSCANVSMVKNMETPRQDRPASDTINLQFGQGT</sequence>
<gene>
    <name evidence="2" type="ORF">CSSPTR1EN2_LOCUS24020</name>
</gene>
<accession>A0ABP0T7C3</accession>
<feature type="compositionally biased region" description="Polar residues" evidence="1">
    <location>
        <begin position="114"/>
        <end position="124"/>
    </location>
</feature>
<comment type="caution">
    <text evidence="2">The sequence shown here is derived from an EMBL/GenBank/DDBJ whole genome shotgun (WGS) entry which is preliminary data.</text>
</comment>
<proteinExistence type="predicted"/>
<evidence type="ECO:0000256" key="1">
    <source>
        <dbReference type="SAM" id="MobiDB-lite"/>
    </source>
</evidence>
<organism evidence="2 3">
    <name type="scientific">Sphagnum troendelagicum</name>
    <dbReference type="NCBI Taxonomy" id="128251"/>
    <lineage>
        <taxon>Eukaryota</taxon>
        <taxon>Viridiplantae</taxon>
        <taxon>Streptophyta</taxon>
        <taxon>Embryophyta</taxon>
        <taxon>Bryophyta</taxon>
        <taxon>Sphagnophytina</taxon>
        <taxon>Sphagnopsida</taxon>
        <taxon>Sphagnales</taxon>
        <taxon>Sphagnaceae</taxon>
        <taxon>Sphagnum</taxon>
    </lineage>
</organism>